<evidence type="ECO:0000313" key="1">
    <source>
        <dbReference type="EMBL" id="MDT0270862.1"/>
    </source>
</evidence>
<dbReference type="RefSeq" id="WP_311670926.1">
    <property type="nucleotide sequence ID" value="NZ_JAVREO010000040.1"/>
</dbReference>
<gene>
    <name evidence="1" type="ORF">RM844_31795</name>
</gene>
<evidence type="ECO:0000313" key="2">
    <source>
        <dbReference type="Proteomes" id="UP001183410"/>
    </source>
</evidence>
<sequence>MKMSNLAAHFVGLTVEKLWSIEEELGEPDHVQEYVEDLLKVLAEWRDRLTAHPPYQRERAAYEKAVATLRDVWLHWNFRYDCNPWLPESFDLPAKTRGEADR</sequence>
<keyword evidence="2" id="KW-1185">Reference proteome</keyword>
<proteinExistence type="predicted"/>
<comment type="caution">
    <text evidence="1">The sequence shown here is derived from an EMBL/GenBank/DDBJ whole genome shotgun (WGS) entry which is preliminary data.</text>
</comment>
<dbReference type="Proteomes" id="UP001183410">
    <property type="component" value="Unassembled WGS sequence"/>
</dbReference>
<accession>A0ABU2K1B2</accession>
<dbReference type="EMBL" id="JAVREO010000040">
    <property type="protein sequence ID" value="MDT0270862.1"/>
    <property type="molecule type" value="Genomic_DNA"/>
</dbReference>
<reference evidence="2" key="1">
    <citation type="submission" date="2023-07" db="EMBL/GenBank/DDBJ databases">
        <title>30 novel species of actinomycetes from the DSMZ collection.</title>
        <authorList>
            <person name="Nouioui I."/>
        </authorList>
    </citation>
    <scope>NUCLEOTIDE SEQUENCE [LARGE SCALE GENOMIC DNA]</scope>
    <source>
        <strain evidence="2">DSM 44915</strain>
    </source>
</reference>
<protein>
    <submittedName>
        <fullName evidence="1">Uncharacterized protein</fullName>
    </submittedName>
</protein>
<organism evidence="1 2">
    <name type="scientific">Streptomyces chisholmiae</name>
    <dbReference type="NCBI Taxonomy" id="3075540"/>
    <lineage>
        <taxon>Bacteria</taxon>
        <taxon>Bacillati</taxon>
        <taxon>Actinomycetota</taxon>
        <taxon>Actinomycetes</taxon>
        <taxon>Kitasatosporales</taxon>
        <taxon>Streptomycetaceae</taxon>
        <taxon>Streptomyces</taxon>
    </lineage>
</organism>
<name>A0ABU2K1B2_9ACTN</name>